<dbReference type="Gene3D" id="1.10.150.130">
    <property type="match status" value="1"/>
</dbReference>
<dbReference type="GO" id="GO:0006310">
    <property type="term" value="P:DNA recombination"/>
    <property type="evidence" value="ECO:0007669"/>
    <property type="project" value="UniProtKB-KW"/>
</dbReference>
<organism evidence="8 9">
    <name type="scientific">Actinocrispum wychmicini</name>
    <dbReference type="NCBI Taxonomy" id="1213861"/>
    <lineage>
        <taxon>Bacteria</taxon>
        <taxon>Bacillati</taxon>
        <taxon>Actinomycetota</taxon>
        <taxon>Actinomycetes</taxon>
        <taxon>Pseudonocardiales</taxon>
        <taxon>Pseudonocardiaceae</taxon>
        <taxon>Actinocrispum</taxon>
    </lineage>
</organism>
<feature type="domain" description="Tyr recombinase" evidence="6">
    <location>
        <begin position="129"/>
        <end position="325"/>
    </location>
</feature>
<evidence type="ECO:0000256" key="3">
    <source>
        <dbReference type="ARBA" id="ARBA00023172"/>
    </source>
</evidence>
<dbReference type="Proteomes" id="UP000295680">
    <property type="component" value="Unassembled WGS sequence"/>
</dbReference>
<name>A0A4R2IMC6_9PSEU</name>
<dbReference type="InterPro" id="IPR004107">
    <property type="entry name" value="Integrase_SAM-like_N"/>
</dbReference>
<evidence type="ECO:0000259" key="7">
    <source>
        <dbReference type="PROSITE" id="PS51900"/>
    </source>
</evidence>
<dbReference type="EMBL" id="SLWS01000020">
    <property type="protein sequence ID" value="TCO45867.1"/>
    <property type="molecule type" value="Genomic_DNA"/>
</dbReference>
<evidence type="ECO:0000256" key="1">
    <source>
        <dbReference type="ARBA" id="ARBA00022908"/>
    </source>
</evidence>
<dbReference type="AlphaFoldDB" id="A0A4R2IMC6"/>
<evidence type="ECO:0000313" key="9">
    <source>
        <dbReference type="Proteomes" id="UP000295680"/>
    </source>
</evidence>
<dbReference type="InterPro" id="IPR011010">
    <property type="entry name" value="DNA_brk_join_enz"/>
</dbReference>
<keyword evidence="9" id="KW-1185">Reference proteome</keyword>
<dbReference type="PROSITE" id="PS51900">
    <property type="entry name" value="CB"/>
    <property type="match status" value="1"/>
</dbReference>
<comment type="caution">
    <text evidence="8">The sequence shown here is derived from an EMBL/GenBank/DDBJ whole genome shotgun (WGS) entry which is preliminary data.</text>
</comment>
<dbReference type="InterPro" id="IPR044068">
    <property type="entry name" value="CB"/>
</dbReference>
<dbReference type="PANTHER" id="PTHR30349:SF91">
    <property type="entry name" value="INTA PROTEIN"/>
    <property type="match status" value="1"/>
</dbReference>
<accession>A0A4R2IMC6</accession>
<dbReference type="InterPro" id="IPR050090">
    <property type="entry name" value="Tyrosine_recombinase_XerCD"/>
</dbReference>
<proteinExistence type="predicted"/>
<dbReference type="PANTHER" id="PTHR30349">
    <property type="entry name" value="PHAGE INTEGRASE-RELATED"/>
    <property type="match status" value="1"/>
</dbReference>
<evidence type="ECO:0000313" key="8">
    <source>
        <dbReference type="EMBL" id="TCO45867.1"/>
    </source>
</evidence>
<evidence type="ECO:0000256" key="5">
    <source>
        <dbReference type="SAM" id="MobiDB-lite"/>
    </source>
</evidence>
<feature type="domain" description="Core-binding (CB)" evidence="7">
    <location>
        <begin position="1"/>
        <end position="88"/>
    </location>
</feature>
<sequence>MTVGQWLDLWLETRQALAASTRRLYAQHVRDYLKPYLGGVPLRDLTVGKAQAMFTSLMRVSTARGRPLSAATLQRIRGVLRAALNGAIRRGLIERNPARWVELPSGRRPKAVVWTEPRVAQWQATGERPPVAVWTVAQTAAFLENIRGHGLYPLYLLVTLLGLRRGEVAGLRWCDIDLEARVLMVSHQIQDHNGKTVICPPKTRSSVRAIALDHGLVTVLRRMRDAQQRRRLAEEPPTGFLFVNKRGDPLSPGYFTHSFRRLAAQAGLPPIRLHDLRHGAASLSLAAGNALKTVQNMLGHDSIVLTADTYTSVLPCLDHKAAEATADLVLRAAQRTARKLRRRPRQGRRRSRAGVTPTITQPRRTVKVA</sequence>
<dbReference type="GO" id="GO:0003677">
    <property type="term" value="F:DNA binding"/>
    <property type="evidence" value="ECO:0007669"/>
    <property type="project" value="UniProtKB-UniRule"/>
</dbReference>
<dbReference type="CDD" id="cd01189">
    <property type="entry name" value="INT_ICEBs1_C_like"/>
    <property type="match status" value="1"/>
</dbReference>
<dbReference type="Pfam" id="PF00589">
    <property type="entry name" value="Phage_integrase"/>
    <property type="match status" value="1"/>
</dbReference>
<evidence type="ECO:0000259" key="6">
    <source>
        <dbReference type="PROSITE" id="PS51898"/>
    </source>
</evidence>
<reference evidence="8 9" key="1">
    <citation type="submission" date="2019-03" db="EMBL/GenBank/DDBJ databases">
        <title>Genomic Encyclopedia of Type Strains, Phase IV (KMG-IV): sequencing the most valuable type-strain genomes for metagenomic binning, comparative biology and taxonomic classification.</title>
        <authorList>
            <person name="Goeker M."/>
        </authorList>
    </citation>
    <scope>NUCLEOTIDE SEQUENCE [LARGE SCALE GENOMIC DNA]</scope>
    <source>
        <strain evidence="8 9">DSM 45934</strain>
    </source>
</reference>
<dbReference type="InterPro" id="IPR013762">
    <property type="entry name" value="Integrase-like_cat_sf"/>
</dbReference>
<dbReference type="InterPro" id="IPR002104">
    <property type="entry name" value="Integrase_catalytic"/>
</dbReference>
<dbReference type="Gene3D" id="1.10.443.10">
    <property type="entry name" value="Intergrase catalytic core"/>
    <property type="match status" value="1"/>
</dbReference>
<dbReference type="RefSeq" id="WP_243727619.1">
    <property type="nucleotide sequence ID" value="NZ_SLWS01000020.1"/>
</dbReference>
<dbReference type="Pfam" id="PF14659">
    <property type="entry name" value="Phage_int_SAM_3"/>
    <property type="match status" value="1"/>
</dbReference>
<keyword evidence="2 4" id="KW-0238">DNA-binding</keyword>
<dbReference type="PROSITE" id="PS51898">
    <property type="entry name" value="TYR_RECOMBINASE"/>
    <property type="match status" value="1"/>
</dbReference>
<protein>
    <submittedName>
        <fullName evidence="8">Site-specific recombinase XerD</fullName>
    </submittedName>
</protein>
<gene>
    <name evidence="8" type="ORF">EV192_12053</name>
</gene>
<keyword evidence="1" id="KW-0229">DNA integration</keyword>
<keyword evidence="3" id="KW-0233">DNA recombination</keyword>
<feature type="region of interest" description="Disordered" evidence="5">
    <location>
        <begin position="337"/>
        <end position="369"/>
    </location>
</feature>
<dbReference type="SUPFAM" id="SSF56349">
    <property type="entry name" value="DNA breaking-rejoining enzymes"/>
    <property type="match status" value="1"/>
</dbReference>
<feature type="compositionally biased region" description="Basic residues" evidence="5">
    <location>
        <begin position="337"/>
        <end position="352"/>
    </location>
</feature>
<evidence type="ECO:0000256" key="2">
    <source>
        <dbReference type="ARBA" id="ARBA00023125"/>
    </source>
</evidence>
<dbReference type="GO" id="GO:0015074">
    <property type="term" value="P:DNA integration"/>
    <property type="evidence" value="ECO:0007669"/>
    <property type="project" value="UniProtKB-KW"/>
</dbReference>
<dbReference type="InterPro" id="IPR010998">
    <property type="entry name" value="Integrase_recombinase_N"/>
</dbReference>
<evidence type="ECO:0000256" key="4">
    <source>
        <dbReference type="PROSITE-ProRule" id="PRU01248"/>
    </source>
</evidence>